<name>A0A397RT16_9MOLU</name>
<dbReference type="InterPro" id="IPR020596">
    <property type="entry name" value="rRNA_Ade_Mease_Trfase_CS"/>
</dbReference>
<dbReference type="NCBIfam" id="TIGR00755">
    <property type="entry name" value="ksgA"/>
    <property type="match status" value="1"/>
</dbReference>
<dbReference type="PROSITE" id="PS01131">
    <property type="entry name" value="RRNA_A_DIMETH"/>
    <property type="match status" value="1"/>
</dbReference>
<evidence type="ECO:0000313" key="11">
    <source>
        <dbReference type="Proteomes" id="UP000266506"/>
    </source>
</evidence>
<evidence type="ECO:0000313" key="10">
    <source>
        <dbReference type="EMBL" id="RIA75559.1"/>
    </source>
</evidence>
<dbReference type="InterPro" id="IPR011530">
    <property type="entry name" value="rRNA_adenine_dimethylase"/>
</dbReference>
<dbReference type="Gene3D" id="3.40.50.150">
    <property type="entry name" value="Vaccinia Virus protein VP39"/>
    <property type="match status" value="1"/>
</dbReference>
<dbReference type="AlphaFoldDB" id="A0A397RT16"/>
<evidence type="ECO:0000256" key="6">
    <source>
        <dbReference type="ARBA" id="ARBA00022884"/>
    </source>
</evidence>
<comment type="similarity">
    <text evidence="7">Belongs to the class I-like SAM-binding methyltransferase superfamily. rRNA adenine N(6)-methyltransferase family. RsmA subfamily.</text>
</comment>
<sequence>MQGKIGTSSYINQALKENDLYAKKKFGQNFLNDQNILSSIVEHAHIDKDTLVIEVGPGLGSLTEHLVKASGFVLAYEIDKDLLPILDKNFKDCNNLKVINKDILEVDINKDIDEYKKNFKNVYLVANLPYYITTPIILGLLSKTDKIKRYVMMMQEEVAERICGKPKTKDYNALSIAIGYRAKAKLELKVPRTVFIPSPNVDSAVISLDLYDNPPYKAKNEELFFEFIRICFNQRRKTLYNNLGMVYKKDFVLKMLEDLNIKATARSEELDIVDFIKMSDYIEDNYDKN</sequence>
<evidence type="ECO:0000256" key="5">
    <source>
        <dbReference type="ARBA" id="ARBA00022691"/>
    </source>
</evidence>
<feature type="binding site" evidence="7 8">
    <location>
        <position position="56"/>
    </location>
    <ligand>
        <name>S-adenosyl-L-methionine</name>
        <dbReference type="ChEBI" id="CHEBI:59789"/>
    </ligand>
</feature>
<dbReference type="PANTHER" id="PTHR11727">
    <property type="entry name" value="DIMETHYLADENOSINE TRANSFERASE"/>
    <property type="match status" value="1"/>
</dbReference>
<feature type="binding site" evidence="7 8">
    <location>
        <position position="31"/>
    </location>
    <ligand>
        <name>S-adenosyl-L-methionine</name>
        <dbReference type="ChEBI" id="CHEBI:59789"/>
    </ligand>
</feature>
<keyword evidence="4 7" id="KW-0808">Transferase</keyword>
<dbReference type="GO" id="GO:0005829">
    <property type="term" value="C:cytosol"/>
    <property type="evidence" value="ECO:0007669"/>
    <property type="project" value="TreeGrafter"/>
</dbReference>
<gene>
    <name evidence="7" type="primary">rsmA</name>
    <name evidence="7" type="synonym">ksgA</name>
    <name evidence="10" type="ORF">EI71_01378</name>
</gene>
<protein>
    <recommendedName>
        <fullName evidence="7">Ribosomal RNA small subunit methyltransferase A</fullName>
        <ecNumber evidence="7">2.1.1.182</ecNumber>
    </recommendedName>
    <alternativeName>
        <fullName evidence="7">16S rRNA (adenine(1518)-N(6)/adenine(1519)-N(6))-dimethyltransferase</fullName>
    </alternativeName>
    <alternativeName>
        <fullName evidence="7">16S rRNA dimethyladenosine transferase</fullName>
    </alternativeName>
    <alternativeName>
        <fullName evidence="7">16S rRNA dimethylase</fullName>
    </alternativeName>
    <alternativeName>
        <fullName evidence="7">S-adenosylmethionine-6-N', N'-adenosyl(rRNA) dimethyltransferase</fullName>
    </alternativeName>
</protein>
<dbReference type="InterPro" id="IPR020598">
    <property type="entry name" value="rRNA_Ade_methylase_Trfase_N"/>
</dbReference>
<dbReference type="Gene3D" id="1.10.8.100">
    <property type="entry name" value="Ribosomal RNA adenine dimethylase-like, domain 2"/>
    <property type="match status" value="1"/>
</dbReference>
<dbReference type="PROSITE" id="PS51689">
    <property type="entry name" value="SAM_RNA_A_N6_MT"/>
    <property type="match status" value="1"/>
</dbReference>
<keyword evidence="1 7" id="KW-0963">Cytoplasm</keyword>
<dbReference type="SUPFAM" id="SSF53335">
    <property type="entry name" value="S-adenosyl-L-methionine-dependent methyltransferases"/>
    <property type="match status" value="1"/>
</dbReference>
<feature type="domain" description="Ribosomal RNA adenine methylase transferase N-terminal" evidence="9">
    <location>
        <begin position="36"/>
        <end position="212"/>
    </location>
</feature>
<keyword evidence="6 7" id="KW-0694">RNA-binding</keyword>
<accession>A0A397RT16</accession>
<dbReference type="PANTHER" id="PTHR11727:SF7">
    <property type="entry name" value="DIMETHYLADENOSINE TRANSFERASE-RELATED"/>
    <property type="match status" value="1"/>
</dbReference>
<dbReference type="GO" id="GO:0003723">
    <property type="term" value="F:RNA binding"/>
    <property type="evidence" value="ECO:0007669"/>
    <property type="project" value="UniProtKB-UniRule"/>
</dbReference>
<dbReference type="Proteomes" id="UP000266506">
    <property type="component" value="Unassembled WGS sequence"/>
</dbReference>
<comment type="subcellular location">
    <subcellularLocation>
        <location evidence="7">Cytoplasm</location>
    </subcellularLocation>
</comment>
<comment type="catalytic activity">
    <reaction evidence="7">
        <text>adenosine(1518)/adenosine(1519) in 16S rRNA + 4 S-adenosyl-L-methionine = N(6)-dimethyladenosine(1518)/N(6)-dimethyladenosine(1519) in 16S rRNA + 4 S-adenosyl-L-homocysteine + 4 H(+)</text>
        <dbReference type="Rhea" id="RHEA:19609"/>
        <dbReference type="Rhea" id="RHEA-COMP:10232"/>
        <dbReference type="Rhea" id="RHEA-COMP:10233"/>
        <dbReference type="ChEBI" id="CHEBI:15378"/>
        <dbReference type="ChEBI" id="CHEBI:57856"/>
        <dbReference type="ChEBI" id="CHEBI:59789"/>
        <dbReference type="ChEBI" id="CHEBI:74411"/>
        <dbReference type="ChEBI" id="CHEBI:74493"/>
        <dbReference type="EC" id="2.1.1.182"/>
    </reaction>
</comment>
<dbReference type="RefSeq" id="WP_119016506.1">
    <property type="nucleotide sequence ID" value="NZ_QXEV01000016.1"/>
</dbReference>
<keyword evidence="2 7" id="KW-0698">rRNA processing</keyword>
<dbReference type="FunCoup" id="A0A397RT16">
    <property type="interactions" value="328"/>
</dbReference>
<dbReference type="HAMAP" id="MF_00607">
    <property type="entry name" value="16SrRNA_methyltr_A"/>
    <property type="match status" value="1"/>
</dbReference>
<dbReference type="InParanoid" id="A0A397RT16"/>
<evidence type="ECO:0000256" key="7">
    <source>
        <dbReference type="HAMAP-Rule" id="MF_00607"/>
    </source>
</evidence>
<dbReference type="OrthoDB" id="9814755at2"/>
<dbReference type="FunFam" id="3.40.50.150:FF:000023">
    <property type="entry name" value="Ribosomal RNA small subunit methyltransferase A"/>
    <property type="match status" value="1"/>
</dbReference>
<feature type="binding site" evidence="7 8">
    <location>
        <position position="29"/>
    </location>
    <ligand>
        <name>S-adenosyl-L-methionine</name>
        <dbReference type="ChEBI" id="CHEBI:59789"/>
    </ligand>
</feature>
<evidence type="ECO:0000256" key="1">
    <source>
        <dbReference type="ARBA" id="ARBA00022490"/>
    </source>
</evidence>
<dbReference type="SMART" id="SM00650">
    <property type="entry name" value="rADc"/>
    <property type="match status" value="1"/>
</dbReference>
<dbReference type="InterPro" id="IPR023165">
    <property type="entry name" value="rRNA_Ade_diMease-like_C"/>
</dbReference>
<dbReference type="EC" id="2.1.1.182" evidence="7"/>
<reference evidence="10 11" key="1">
    <citation type="submission" date="2018-08" db="EMBL/GenBank/DDBJ databases">
        <title>Genomic Encyclopedia of Archaeal and Bacterial Type Strains, Phase II (KMG-II): from individual species to whole genera.</title>
        <authorList>
            <person name="Goeker M."/>
        </authorList>
    </citation>
    <scope>NUCLEOTIDE SEQUENCE [LARGE SCALE GENOMIC DNA]</scope>
    <source>
        <strain evidence="10 11">ATCC 27112</strain>
    </source>
</reference>
<evidence type="ECO:0000256" key="8">
    <source>
        <dbReference type="PROSITE-ProRule" id="PRU01026"/>
    </source>
</evidence>
<evidence type="ECO:0000256" key="3">
    <source>
        <dbReference type="ARBA" id="ARBA00022603"/>
    </source>
</evidence>
<feature type="binding site" evidence="7 8">
    <location>
        <position position="77"/>
    </location>
    <ligand>
        <name>S-adenosyl-L-methionine</name>
        <dbReference type="ChEBI" id="CHEBI:59789"/>
    </ligand>
</feature>
<evidence type="ECO:0000256" key="2">
    <source>
        <dbReference type="ARBA" id="ARBA00022552"/>
    </source>
</evidence>
<dbReference type="EMBL" id="QXEV01000016">
    <property type="protein sequence ID" value="RIA75559.1"/>
    <property type="molecule type" value="Genomic_DNA"/>
</dbReference>
<keyword evidence="5 7" id="KW-0949">S-adenosyl-L-methionine</keyword>
<keyword evidence="3 7" id="KW-0489">Methyltransferase</keyword>
<keyword evidence="11" id="KW-1185">Reference proteome</keyword>
<evidence type="ECO:0000259" key="9">
    <source>
        <dbReference type="SMART" id="SM00650"/>
    </source>
</evidence>
<feature type="binding site" evidence="7 8">
    <location>
        <position position="102"/>
    </location>
    <ligand>
        <name>S-adenosyl-L-methionine</name>
        <dbReference type="ChEBI" id="CHEBI:59789"/>
    </ligand>
</feature>
<comment type="function">
    <text evidence="7">Specifically dimethylates two adjacent adenosines (A1518 and A1519) in the loop of a conserved hairpin near the 3'-end of 16S rRNA in the 30S particle. May play a critical role in biogenesis of 30S subunits.</text>
</comment>
<feature type="binding site" evidence="7 8">
    <location>
        <position position="127"/>
    </location>
    <ligand>
        <name>S-adenosyl-L-methionine</name>
        <dbReference type="ChEBI" id="CHEBI:59789"/>
    </ligand>
</feature>
<evidence type="ECO:0000256" key="4">
    <source>
        <dbReference type="ARBA" id="ARBA00022679"/>
    </source>
</evidence>
<comment type="caution">
    <text evidence="10">The sequence shown here is derived from an EMBL/GenBank/DDBJ whole genome shotgun (WGS) entry which is preliminary data.</text>
</comment>
<dbReference type="Pfam" id="PF00398">
    <property type="entry name" value="RrnaAD"/>
    <property type="match status" value="1"/>
</dbReference>
<organism evidence="10 11">
    <name type="scientific">Anaeroplasma bactoclasticum</name>
    <dbReference type="NCBI Taxonomy" id="2088"/>
    <lineage>
        <taxon>Bacteria</taxon>
        <taxon>Bacillati</taxon>
        <taxon>Mycoplasmatota</taxon>
        <taxon>Mollicutes</taxon>
        <taxon>Anaeroplasmatales</taxon>
        <taxon>Anaeroplasmataceae</taxon>
        <taxon>Anaeroplasma</taxon>
    </lineage>
</organism>
<dbReference type="GO" id="GO:0052908">
    <property type="term" value="F:16S rRNA (adenine(1518)-N(6)/adenine(1519)-N(6))-dimethyltransferase activity"/>
    <property type="evidence" value="ECO:0007669"/>
    <property type="project" value="UniProtKB-EC"/>
</dbReference>
<dbReference type="InterPro" id="IPR001737">
    <property type="entry name" value="KsgA/Erm"/>
</dbReference>
<dbReference type="InterPro" id="IPR029063">
    <property type="entry name" value="SAM-dependent_MTases_sf"/>
</dbReference>
<proteinExistence type="inferred from homology"/>